<dbReference type="Gene3D" id="3.30.70.2330">
    <property type="match status" value="1"/>
</dbReference>
<evidence type="ECO:0000313" key="5">
    <source>
        <dbReference type="EMBL" id="MFC7704822.1"/>
    </source>
</evidence>
<dbReference type="InterPro" id="IPR014905">
    <property type="entry name" value="HIRAN"/>
</dbReference>
<dbReference type="PROSITE" id="PS51318">
    <property type="entry name" value="TAT"/>
    <property type="match status" value="1"/>
</dbReference>
<evidence type="ECO:0000256" key="3">
    <source>
        <dbReference type="SAM" id="SignalP"/>
    </source>
</evidence>
<sequence length="142" mass="14473">MDRRNFIAAGLAAAPVAVATPAFAGRAAPAGVAGAGQGWKVLTTRVANRDQFAPATPPAPGARLALVRQRDRRYDANSIQVQAADGQPLGYLPPLGAATLAALLDAGFRAHALRVPAEGDALQVEVWLEGDLSGVAGLTDVA</sequence>
<organism evidence="5 6">
    <name type="scientific">Plastorhodobacter daqingensis</name>
    <dbReference type="NCBI Taxonomy" id="1387281"/>
    <lineage>
        <taxon>Bacteria</taxon>
        <taxon>Pseudomonadati</taxon>
        <taxon>Pseudomonadota</taxon>
        <taxon>Alphaproteobacteria</taxon>
        <taxon>Rhodobacterales</taxon>
        <taxon>Paracoccaceae</taxon>
        <taxon>Plastorhodobacter</taxon>
    </lineage>
</organism>
<name>A0ABW2UJC5_9RHOB</name>
<keyword evidence="3" id="KW-0732">Signal</keyword>
<dbReference type="Pfam" id="PF08797">
    <property type="entry name" value="HIRAN"/>
    <property type="match status" value="1"/>
</dbReference>
<dbReference type="InterPro" id="IPR006311">
    <property type="entry name" value="TAT_signal"/>
</dbReference>
<protein>
    <submittedName>
        <fullName evidence="5">HIRAN domain-containing protein</fullName>
    </submittedName>
</protein>
<comment type="caution">
    <text evidence="5">The sequence shown here is derived from an EMBL/GenBank/DDBJ whole genome shotgun (WGS) entry which is preliminary data.</text>
</comment>
<keyword evidence="2" id="KW-0378">Hydrolase</keyword>
<feature type="domain" description="HIRAN" evidence="4">
    <location>
        <begin position="60"/>
        <end position="124"/>
    </location>
</feature>
<reference evidence="6" key="1">
    <citation type="journal article" date="2019" name="Int. J. Syst. Evol. Microbiol.">
        <title>The Global Catalogue of Microorganisms (GCM) 10K type strain sequencing project: providing services to taxonomists for standard genome sequencing and annotation.</title>
        <authorList>
            <consortium name="The Broad Institute Genomics Platform"/>
            <consortium name="The Broad Institute Genome Sequencing Center for Infectious Disease"/>
            <person name="Wu L."/>
            <person name="Ma J."/>
        </authorList>
    </citation>
    <scope>NUCLEOTIDE SEQUENCE [LARGE SCALE GENOMIC DNA]</scope>
    <source>
        <strain evidence="6">CGMCC 1.12750</strain>
    </source>
</reference>
<accession>A0ABW2UJC5</accession>
<evidence type="ECO:0000256" key="2">
    <source>
        <dbReference type="ARBA" id="ARBA00022801"/>
    </source>
</evidence>
<feature type="signal peptide" evidence="3">
    <location>
        <begin position="1"/>
        <end position="24"/>
    </location>
</feature>
<evidence type="ECO:0000256" key="1">
    <source>
        <dbReference type="ARBA" id="ARBA00022723"/>
    </source>
</evidence>
<proteinExistence type="predicted"/>
<dbReference type="RefSeq" id="WP_377403564.1">
    <property type="nucleotide sequence ID" value="NZ_JBHTFQ010000005.1"/>
</dbReference>
<dbReference type="Proteomes" id="UP001596516">
    <property type="component" value="Unassembled WGS sequence"/>
</dbReference>
<gene>
    <name evidence="5" type="ORF">ACFQXB_11510</name>
</gene>
<keyword evidence="6" id="KW-1185">Reference proteome</keyword>
<dbReference type="EMBL" id="JBHTFQ010000005">
    <property type="protein sequence ID" value="MFC7704822.1"/>
    <property type="molecule type" value="Genomic_DNA"/>
</dbReference>
<evidence type="ECO:0000313" key="6">
    <source>
        <dbReference type="Proteomes" id="UP001596516"/>
    </source>
</evidence>
<evidence type="ECO:0000259" key="4">
    <source>
        <dbReference type="Pfam" id="PF08797"/>
    </source>
</evidence>
<keyword evidence="1" id="KW-0479">Metal-binding</keyword>
<feature type="chain" id="PRO_5045299820" evidence="3">
    <location>
        <begin position="25"/>
        <end position="142"/>
    </location>
</feature>